<name>A0A6N7PL65_9BACT</name>
<protein>
    <submittedName>
        <fullName evidence="2">Uncharacterized protein</fullName>
    </submittedName>
</protein>
<dbReference type="AlphaFoldDB" id="A0A6N7PL65"/>
<reference evidence="2 3" key="1">
    <citation type="submission" date="2019-10" db="EMBL/GenBank/DDBJ databases">
        <title>A soil myxobacterium in the family Polyangiaceae.</title>
        <authorList>
            <person name="Li Y."/>
            <person name="Wang J."/>
        </authorList>
    </citation>
    <scope>NUCLEOTIDE SEQUENCE [LARGE SCALE GENOMIC DNA]</scope>
    <source>
        <strain evidence="2 3">DSM 14734</strain>
    </source>
</reference>
<sequence>MAAQSRLSHRLIVGLFCASVLMGARGDGAGGTNEPAALRPETPAGGAGGSGPICEGEFRRCKNNPTRLCDCGYICPDEDCLPAPPNCEKDEDCPSGECAGGKCRCQTGPGIDQCNPQVPDKHTYTCSAESFCVQLPDQCNEEGAECGEDGICRRSQCYERCSSDLDCPLSLVCKEDRFCGPVMVPDGPPAAYACAARGGEGKSAAWLFVLVVIAAGFRARSRR</sequence>
<evidence type="ECO:0000256" key="1">
    <source>
        <dbReference type="SAM" id="MobiDB-lite"/>
    </source>
</evidence>
<dbReference type="EMBL" id="WJIE01000001">
    <property type="protein sequence ID" value="MRG90884.1"/>
    <property type="molecule type" value="Genomic_DNA"/>
</dbReference>
<organism evidence="2 3">
    <name type="scientific">Polyangium spumosum</name>
    <dbReference type="NCBI Taxonomy" id="889282"/>
    <lineage>
        <taxon>Bacteria</taxon>
        <taxon>Pseudomonadati</taxon>
        <taxon>Myxococcota</taxon>
        <taxon>Polyangia</taxon>
        <taxon>Polyangiales</taxon>
        <taxon>Polyangiaceae</taxon>
        <taxon>Polyangium</taxon>
    </lineage>
</organism>
<evidence type="ECO:0000313" key="3">
    <source>
        <dbReference type="Proteomes" id="UP000440224"/>
    </source>
</evidence>
<dbReference type="RefSeq" id="WP_153817745.1">
    <property type="nucleotide sequence ID" value="NZ_WJIE01000001.1"/>
</dbReference>
<dbReference type="OrthoDB" id="5382835at2"/>
<proteinExistence type="predicted"/>
<dbReference type="Proteomes" id="UP000440224">
    <property type="component" value="Unassembled WGS sequence"/>
</dbReference>
<keyword evidence="3" id="KW-1185">Reference proteome</keyword>
<accession>A0A6N7PL65</accession>
<feature type="region of interest" description="Disordered" evidence="1">
    <location>
        <begin position="29"/>
        <end position="50"/>
    </location>
</feature>
<comment type="caution">
    <text evidence="2">The sequence shown here is derived from an EMBL/GenBank/DDBJ whole genome shotgun (WGS) entry which is preliminary data.</text>
</comment>
<gene>
    <name evidence="2" type="ORF">GF068_02955</name>
</gene>
<evidence type="ECO:0000313" key="2">
    <source>
        <dbReference type="EMBL" id="MRG90884.1"/>
    </source>
</evidence>